<evidence type="ECO:0000256" key="7">
    <source>
        <dbReference type="ARBA" id="ARBA00022989"/>
    </source>
</evidence>
<dbReference type="InterPro" id="IPR018212">
    <property type="entry name" value="Na/solute_symporter_CS"/>
</dbReference>
<keyword evidence="6 14" id="KW-0769">Symport</keyword>
<feature type="transmembrane region" description="Helical" evidence="14">
    <location>
        <begin position="79"/>
        <end position="97"/>
    </location>
</feature>
<dbReference type="GO" id="GO:0005886">
    <property type="term" value="C:plasma membrane"/>
    <property type="evidence" value="ECO:0007669"/>
    <property type="project" value="UniProtKB-SubCell"/>
</dbReference>
<dbReference type="NCBIfam" id="TIGR00813">
    <property type="entry name" value="sss"/>
    <property type="match status" value="1"/>
</dbReference>
<evidence type="ECO:0000256" key="9">
    <source>
        <dbReference type="ARBA" id="ARBA00023065"/>
    </source>
</evidence>
<dbReference type="InterPro" id="IPR001734">
    <property type="entry name" value="Na/solute_symporter"/>
</dbReference>
<dbReference type="CDD" id="cd11475">
    <property type="entry name" value="SLC5sbd_PutP"/>
    <property type="match status" value="1"/>
</dbReference>
<feature type="transmembrane region" description="Helical" evidence="14">
    <location>
        <begin position="288"/>
        <end position="307"/>
    </location>
</feature>
<evidence type="ECO:0000256" key="6">
    <source>
        <dbReference type="ARBA" id="ARBA00022847"/>
    </source>
</evidence>
<dbReference type="PROSITE" id="PS00456">
    <property type="entry name" value="NA_SOLUT_SYMP_1"/>
    <property type="match status" value="1"/>
</dbReference>
<keyword evidence="14" id="KW-0029">Amino-acid transport</keyword>
<dbReference type="InterPro" id="IPR011851">
    <property type="entry name" value="Na/Pro_symporter"/>
</dbReference>
<feature type="transmembrane region" description="Helical" evidence="14">
    <location>
        <begin position="446"/>
        <end position="465"/>
    </location>
</feature>
<dbReference type="Pfam" id="PF00474">
    <property type="entry name" value="SSF"/>
    <property type="match status" value="1"/>
</dbReference>
<feature type="transmembrane region" description="Helical" evidence="14">
    <location>
        <begin position="414"/>
        <end position="439"/>
    </location>
</feature>
<evidence type="ECO:0000256" key="11">
    <source>
        <dbReference type="ARBA" id="ARBA00023201"/>
    </source>
</evidence>
<evidence type="ECO:0000256" key="2">
    <source>
        <dbReference type="ARBA" id="ARBA00006434"/>
    </source>
</evidence>
<keyword evidence="3 14" id="KW-0813">Transport</keyword>
<comment type="catalytic activity">
    <reaction evidence="12">
        <text>L-proline(in) + Na(+)(in) = L-proline(out) + Na(+)(out)</text>
        <dbReference type="Rhea" id="RHEA:28967"/>
        <dbReference type="ChEBI" id="CHEBI:29101"/>
        <dbReference type="ChEBI" id="CHEBI:60039"/>
    </reaction>
</comment>
<evidence type="ECO:0000256" key="14">
    <source>
        <dbReference type="RuleBase" id="RU366012"/>
    </source>
</evidence>
<name>A0A1I0K803_9FIRM</name>
<dbReference type="InterPro" id="IPR050277">
    <property type="entry name" value="Sodium:Solute_Symporter"/>
</dbReference>
<evidence type="ECO:0000256" key="4">
    <source>
        <dbReference type="ARBA" id="ARBA00022475"/>
    </source>
</evidence>
<comment type="subcellular location">
    <subcellularLocation>
        <location evidence="1 14">Cell membrane</location>
        <topology evidence="1 14">Multi-pass membrane protein</topology>
    </subcellularLocation>
</comment>
<keyword evidence="5 14" id="KW-0812">Transmembrane</keyword>
<dbReference type="PROSITE" id="PS50283">
    <property type="entry name" value="NA_SOLUT_SYMP_3"/>
    <property type="match status" value="1"/>
</dbReference>
<accession>A0A1I0K803</accession>
<sequence length="526" mass="55849">MTAAQIGILAAIVVYLAAMVYVGFYFSKKGAGGSADEFYLGGRKLGPLVTAMSAEASDMSSWLLMGLPGVAYLSGIADAGWTAIGLAVGTYLNWLIVAKRLRRYSVACGAITIPDFFSRRYEDKKNILMCIAAIVILIFFIPYTASGFKAVGTLFNSLFGVDYHLAMIAGAVVIVGYTVMGGFLAVSTTDLIQSIVMSIALVIIVFFGIHTAGGWDVVMNNAKSMAGYLSMTQLHDMATGGSTSYGLITIFSTMAWGLGYFGMPHILLRFMAIENEDKLKVSRRIASIWVVISMFVAILIGMIGYSVSKTGSIPLFASSSESETVIIRLADLLSRNGFLTSVIAGVVLAGILACTMSTADSQLLTAASGVSQNLLQDFLGIKMSAKASMMAARLTVTGIALVAILLAWNPDSSVFTIVSFAWAGFGAAFGPVMLFALFWKRSNLQGALAGMISGGVMVFVWKYGVRPLGGAWNIYELLPAFIVASVSIVAVSLATAAPSHEVCAQFDSIGDRREKITWGAEPSESM</sequence>
<dbReference type="GeneID" id="93280222"/>
<comment type="similarity">
    <text evidence="2 13">Belongs to the sodium:solute symporter (SSF) (TC 2.A.21) family.</text>
</comment>
<feature type="transmembrane region" description="Helical" evidence="14">
    <location>
        <begin position="127"/>
        <end position="145"/>
    </location>
</feature>
<dbReference type="Proteomes" id="UP000198508">
    <property type="component" value="Unassembled WGS sequence"/>
</dbReference>
<dbReference type="STRING" id="460384.SAMN05216313_1525"/>
<feature type="transmembrane region" description="Helical" evidence="14">
    <location>
        <begin position="338"/>
        <end position="359"/>
    </location>
</feature>
<dbReference type="EMBL" id="FOIM01000052">
    <property type="protein sequence ID" value="SEU19825.1"/>
    <property type="molecule type" value="Genomic_DNA"/>
</dbReference>
<gene>
    <name evidence="15" type="ORF">SAMN05216313_1525</name>
</gene>
<dbReference type="PANTHER" id="PTHR48086">
    <property type="entry name" value="SODIUM/PROLINE SYMPORTER-RELATED"/>
    <property type="match status" value="1"/>
</dbReference>
<dbReference type="PANTHER" id="PTHR48086:SF3">
    <property type="entry name" value="SODIUM_PROLINE SYMPORTER"/>
    <property type="match status" value="1"/>
</dbReference>
<feature type="transmembrane region" description="Helical" evidence="14">
    <location>
        <begin position="245"/>
        <end position="268"/>
    </location>
</feature>
<keyword evidence="8 14" id="KW-0915">Sodium</keyword>
<protein>
    <recommendedName>
        <fullName evidence="14">Sodium/proline symporter</fullName>
    </recommendedName>
    <alternativeName>
        <fullName evidence="14">Proline permease</fullName>
    </alternativeName>
</protein>
<feature type="transmembrane region" description="Helical" evidence="14">
    <location>
        <begin position="165"/>
        <end position="186"/>
    </location>
</feature>
<evidence type="ECO:0000313" key="16">
    <source>
        <dbReference type="Proteomes" id="UP000198508"/>
    </source>
</evidence>
<dbReference type="GO" id="GO:0005298">
    <property type="term" value="F:proline:sodium symporter activity"/>
    <property type="evidence" value="ECO:0007669"/>
    <property type="project" value="UniProtKB-UniRule"/>
</dbReference>
<evidence type="ECO:0000256" key="12">
    <source>
        <dbReference type="ARBA" id="ARBA00033708"/>
    </source>
</evidence>
<dbReference type="InterPro" id="IPR038377">
    <property type="entry name" value="Na/Glc_symporter_sf"/>
</dbReference>
<feature type="transmembrane region" description="Helical" evidence="14">
    <location>
        <begin position="195"/>
        <end position="215"/>
    </location>
</feature>
<keyword evidence="16" id="KW-1185">Reference proteome</keyword>
<evidence type="ECO:0000313" key="15">
    <source>
        <dbReference type="EMBL" id="SEU19825.1"/>
    </source>
</evidence>
<comment type="function">
    <text evidence="14">Catalyzes the sodium-dependent uptake of extracellular L-proline.</text>
</comment>
<keyword evidence="11 14" id="KW-0739">Sodium transport</keyword>
<keyword evidence="4 14" id="KW-1003">Cell membrane</keyword>
<dbReference type="GO" id="GO:0015824">
    <property type="term" value="P:proline transport"/>
    <property type="evidence" value="ECO:0007669"/>
    <property type="project" value="UniProtKB-UniRule"/>
</dbReference>
<keyword evidence="7 14" id="KW-1133">Transmembrane helix</keyword>
<dbReference type="RefSeq" id="WP_092371536.1">
    <property type="nucleotide sequence ID" value="NZ_CABJCG010000029.1"/>
</dbReference>
<evidence type="ECO:0000256" key="13">
    <source>
        <dbReference type="RuleBase" id="RU362091"/>
    </source>
</evidence>
<evidence type="ECO:0000256" key="10">
    <source>
        <dbReference type="ARBA" id="ARBA00023136"/>
    </source>
</evidence>
<evidence type="ECO:0000256" key="3">
    <source>
        <dbReference type="ARBA" id="ARBA00022448"/>
    </source>
</evidence>
<feature type="transmembrane region" description="Helical" evidence="14">
    <location>
        <begin position="477"/>
        <end position="497"/>
    </location>
</feature>
<feature type="transmembrane region" description="Helical" evidence="14">
    <location>
        <begin position="6"/>
        <end position="27"/>
    </location>
</feature>
<evidence type="ECO:0000256" key="8">
    <source>
        <dbReference type="ARBA" id="ARBA00023053"/>
    </source>
</evidence>
<dbReference type="Gene3D" id="1.20.1730.10">
    <property type="entry name" value="Sodium/glucose cotransporter"/>
    <property type="match status" value="1"/>
</dbReference>
<feature type="transmembrane region" description="Helical" evidence="14">
    <location>
        <begin position="390"/>
        <end position="408"/>
    </location>
</feature>
<dbReference type="AlphaFoldDB" id="A0A1I0K803"/>
<keyword evidence="9 14" id="KW-0406">Ion transport</keyword>
<evidence type="ECO:0000256" key="5">
    <source>
        <dbReference type="ARBA" id="ARBA00022692"/>
    </source>
</evidence>
<keyword evidence="10 14" id="KW-0472">Membrane</keyword>
<proteinExistence type="inferred from homology"/>
<reference evidence="16" key="1">
    <citation type="submission" date="2016-10" db="EMBL/GenBank/DDBJ databases">
        <authorList>
            <person name="Varghese N."/>
            <person name="Submissions S."/>
        </authorList>
    </citation>
    <scope>NUCLEOTIDE SEQUENCE [LARGE SCALE GENOMIC DNA]</scope>
    <source>
        <strain evidence="16">NLAE-zl-G277</strain>
    </source>
</reference>
<dbReference type="GO" id="GO:0031402">
    <property type="term" value="F:sodium ion binding"/>
    <property type="evidence" value="ECO:0007669"/>
    <property type="project" value="UniProtKB-UniRule"/>
</dbReference>
<evidence type="ECO:0000256" key="1">
    <source>
        <dbReference type="ARBA" id="ARBA00004651"/>
    </source>
</evidence>
<organism evidence="15 16">
    <name type="scientific">Enterocloster lavalensis</name>
    <dbReference type="NCBI Taxonomy" id="460384"/>
    <lineage>
        <taxon>Bacteria</taxon>
        <taxon>Bacillati</taxon>
        <taxon>Bacillota</taxon>
        <taxon>Clostridia</taxon>
        <taxon>Lachnospirales</taxon>
        <taxon>Lachnospiraceae</taxon>
        <taxon>Enterocloster</taxon>
    </lineage>
</organism>